<dbReference type="Pfam" id="PF01841">
    <property type="entry name" value="Transglut_core"/>
    <property type="match status" value="1"/>
</dbReference>
<dbReference type="InterPro" id="IPR038765">
    <property type="entry name" value="Papain-like_cys_pep_sf"/>
</dbReference>
<dbReference type="EMBL" id="JBHUOF010000012">
    <property type="protein sequence ID" value="MFD2799797.1"/>
    <property type="molecule type" value="Genomic_DNA"/>
</dbReference>
<feature type="transmembrane region" description="Helical" evidence="2">
    <location>
        <begin position="141"/>
        <end position="159"/>
    </location>
</feature>
<dbReference type="Pfam" id="PF11992">
    <property type="entry name" value="TgpA_N"/>
    <property type="match status" value="1"/>
</dbReference>
<feature type="transmembrane region" description="Helical" evidence="2">
    <location>
        <begin position="7"/>
        <end position="27"/>
    </location>
</feature>
<feature type="transmembrane region" description="Helical" evidence="2">
    <location>
        <begin position="33"/>
        <end position="50"/>
    </location>
</feature>
<keyword evidence="2" id="KW-1133">Transmembrane helix</keyword>
<feature type="transmembrane region" description="Helical" evidence="2">
    <location>
        <begin position="165"/>
        <end position="185"/>
    </location>
</feature>
<comment type="caution">
    <text evidence="4">The sequence shown here is derived from an EMBL/GenBank/DDBJ whole genome shotgun (WGS) entry which is preliminary data.</text>
</comment>
<feature type="transmembrane region" description="Helical" evidence="2">
    <location>
        <begin position="116"/>
        <end position="134"/>
    </location>
</feature>
<keyword evidence="2" id="KW-0812">Transmembrane</keyword>
<dbReference type="Proteomes" id="UP001597478">
    <property type="component" value="Unassembled WGS sequence"/>
</dbReference>
<dbReference type="RefSeq" id="WP_377391929.1">
    <property type="nucleotide sequence ID" value="NZ_JBHSAN010000027.1"/>
</dbReference>
<dbReference type="SMART" id="SM00460">
    <property type="entry name" value="TGc"/>
    <property type="match status" value="1"/>
</dbReference>
<dbReference type="InterPro" id="IPR002931">
    <property type="entry name" value="Transglutaminase-like"/>
</dbReference>
<proteinExistence type="predicted"/>
<feature type="transmembrane region" description="Helical" evidence="2">
    <location>
        <begin position="197"/>
        <end position="221"/>
    </location>
</feature>
<evidence type="ECO:0000259" key="3">
    <source>
        <dbReference type="SMART" id="SM00460"/>
    </source>
</evidence>
<feature type="transmembrane region" description="Helical" evidence="2">
    <location>
        <begin position="567"/>
        <end position="593"/>
    </location>
</feature>
<feature type="compositionally biased region" description="Low complexity" evidence="1">
    <location>
        <begin position="550"/>
        <end position="561"/>
    </location>
</feature>
<dbReference type="InterPro" id="IPR021878">
    <property type="entry name" value="TgpA_N"/>
</dbReference>
<feature type="domain" description="Transglutaminase-like" evidence="3">
    <location>
        <begin position="446"/>
        <end position="517"/>
    </location>
</feature>
<feature type="transmembrane region" description="Helical" evidence="2">
    <location>
        <begin position="62"/>
        <end position="85"/>
    </location>
</feature>
<dbReference type="SUPFAM" id="SSF54001">
    <property type="entry name" value="Cysteine proteinases"/>
    <property type="match status" value="1"/>
</dbReference>
<dbReference type="PANTHER" id="PTHR42736">
    <property type="entry name" value="PROTEIN-GLUTAMINE GAMMA-GLUTAMYLTRANSFERASE"/>
    <property type="match status" value="1"/>
</dbReference>
<dbReference type="InterPro" id="IPR052901">
    <property type="entry name" value="Bact_TGase-like"/>
</dbReference>
<evidence type="ECO:0000313" key="5">
    <source>
        <dbReference type="Proteomes" id="UP001597478"/>
    </source>
</evidence>
<accession>A0ABW5W786</accession>
<evidence type="ECO:0000256" key="1">
    <source>
        <dbReference type="SAM" id="MobiDB-lite"/>
    </source>
</evidence>
<evidence type="ECO:0000313" key="4">
    <source>
        <dbReference type="EMBL" id="MFD2799797.1"/>
    </source>
</evidence>
<name>A0ABW5W786_9PSEU</name>
<protein>
    <submittedName>
        <fullName evidence="4">DUF3488 and transglutaminase-like domain-containing protein</fullName>
    </submittedName>
</protein>
<keyword evidence="5" id="KW-1185">Reference proteome</keyword>
<organism evidence="4 5">
    <name type="scientific">Prauserella oleivorans</name>
    <dbReference type="NCBI Taxonomy" id="1478153"/>
    <lineage>
        <taxon>Bacteria</taxon>
        <taxon>Bacillati</taxon>
        <taxon>Actinomycetota</taxon>
        <taxon>Actinomycetes</taxon>
        <taxon>Pseudonocardiales</taxon>
        <taxon>Pseudonocardiaceae</taxon>
        <taxon>Prauserella</taxon>
    </lineage>
</organism>
<evidence type="ECO:0000256" key="2">
    <source>
        <dbReference type="SAM" id="Phobius"/>
    </source>
</evidence>
<gene>
    <name evidence="4" type="ORF">ACFS2C_10375</name>
</gene>
<feature type="region of interest" description="Disordered" evidence="1">
    <location>
        <begin position="542"/>
        <end position="563"/>
    </location>
</feature>
<dbReference type="Gene3D" id="3.10.620.30">
    <property type="match status" value="1"/>
</dbReference>
<sequence>MTAARPLPAACVVLAAVVAGLLFAPVFGVAPMLAPLLATAAAVVAVVVLAGRREAMAPWRPLFALLAGLVAIVETALPATTAAGVPTAETVRALVTGATESWRLVLHSTWPVQPEPALTVFVPLLTLMAGVLGVELLHRWGTLPALAPSAAVVVLSQFYSATTGIATVPTAVAYAAAAGALLVTSRADNGPGERRPFTTALLSAPAMALAVVGAVVGGVLLPGGEPRFTLRDDRFAPLADSTLTNPLDQIADRLSHPDLPVFTVDGDAGVDRWPVVVLNEFDGVNWTPGDRYRTLGSELRPGPEITVDVERRTAAISAATLDGPWLPSQPLPASVDGVRPLVEERQGSLLVPRREAAVAYTLRWWEPQVGGDRLANAAIDRSVADEVGGVGPVPPGVAELAERAVPARPTFRTAVALAEFLRREYRVATGQNLPTGHSWPQLSEFLLESKRGTSEQFAAAYVALARIKGIPARLVVGFRAPADRRPGERYTVRNEHVLAWPEVAVEGVGWVPLDPSGTATAAGSGPARGLAAATEEVRATLPPPDQLRDAPVAPEPVAASSGSGGDWSFPFLVLLAVPVGGALVWVAGVPLVTALRARRRRRRPGAGAVIGAWEEARDRLRAYGVPVSTGMTVRDLAAAAGSAGADSRVLEGLRALGATVDHTLWSGAAPGPDTGRQAWAAVRSVRQGLARRGLRARIRAALNPVPLRAPR</sequence>
<keyword evidence="2" id="KW-0472">Membrane</keyword>
<reference evidence="5" key="1">
    <citation type="journal article" date="2019" name="Int. J. Syst. Evol. Microbiol.">
        <title>The Global Catalogue of Microorganisms (GCM) 10K type strain sequencing project: providing services to taxonomists for standard genome sequencing and annotation.</title>
        <authorList>
            <consortium name="The Broad Institute Genomics Platform"/>
            <consortium name="The Broad Institute Genome Sequencing Center for Infectious Disease"/>
            <person name="Wu L."/>
            <person name="Ma J."/>
        </authorList>
    </citation>
    <scope>NUCLEOTIDE SEQUENCE [LARGE SCALE GENOMIC DNA]</scope>
    <source>
        <strain evidence="5">IBRC-M 10906</strain>
    </source>
</reference>
<dbReference type="PANTHER" id="PTHR42736:SF1">
    <property type="entry name" value="PROTEIN-GLUTAMINE GAMMA-GLUTAMYLTRANSFERASE"/>
    <property type="match status" value="1"/>
</dbReference>